<organism evidence="2 3">
    <name type="scientific">Pseudothauera rhizosphaerae</name>
    <dbReference type="NCBI Taxonomy" id="2565932"/>
    <lineage>
        <taxon>Bacteria</taxon>
        <taxon>Pseudomonadati</taxon>
        <taxon>Pseudomonadota</taxon>
        <taxon>Betaproteobacteria</taxon>
        <taxon>Rhodocyclales</taxon>
        <taxon>Zoogloeaceae</taxon>
        <taxon>Pseudothauera</taxon>
    </lineage>
</organism>
<dbReference type="OrthoDB" id="9770715at2"/>
<evidence type="ECO:0000259" key="1">
    <source>
        <dbReference type="PROSITE" id="PS51833"/>
    </source>
</evidence>
<gene>
    <name evidence="2" type="ORF">E6O51_06450</name>
</gene>
<dbReference type="EMBL" id="SSOD01000004">
    <property type="protein sequence ID" value="THF62597.1"/>
    <property type="molecule type" value="Genomic_DNA"/>
</dbReference>
<comment type="caution">
    <text evidence="2">The sequence shown here is derived from an EMBL/GenBank/DDBJ whole genome shotgun (WGS) entry which is preliminary data.</text>
</comment>
<evidence type="ECO:0000313" key="2">
    <source>
        <dbReference type="EMBL" id="THF62597.1"/>
    </source>
</evidence>
<sequence length="285" mass="30626">MHSAQELVSQLDALVSLPTVYHRIRDELDSPDGSVIEVGRLVGADPALTARLLRVVNSALYGYGGQIDTVGRAVQILGLQQVHDLVLAMSLSSVFSGVRPEHMDMHRFWRGSVMCALAARAIARGLGLPSAERLFVIGLLADLGHLAMYQVVPDLAYEAQVQADRSGEPLADTERAVIGCDFAEVGAALVDHWKLPPCFSEVLGAQLDPRLGGDSAFDAAIVHVAAQVVRADRYGESSEEAAARIDSSVWVQLSMSPASLGRIREEAELNLAAYVALFFPKLSVQ</sequence>
<feature type="domain" description="HDOD" evidence="1">
    <location>
        <begin position="14"/>
        <end position="209"/>
    </location>
</feature>
<protein>
    <submittedName>
        <fullName evidence="2">HDOD domain-containing protein</fullName>
    </submittedName>
</protein>
<dbReference type="Proteomes" id="UP000307956">
    <property type="component" value="Unassembled WGS sequence"/>
</dbReference>
<name>A0A4V3WBD3_9RHOO</name>
<reference evidence="2 3" key="1">
    <citation type="submission" date="2019-04" db="EMBL/GenBank/DDBJ databases">
        <title>Azoarcus rhizosphaerae sp. nov. isolated from rhizosphere of Ficus religiosa.</title>
        <authorList>
            <person name="Lin S.-Y."/>
            <person name="Hameed A."/>
            <person name="Hsu Y.-H."/>
            <person name="Young C.-C."/>
        </authorList>
    </citation>
    <scope>NUCLEOTIDE SEQUENCE [LARGE SCALE GENOMIC DNA]</scope>
    <source>
        <strain evidence="2 3">CC-YHH848</strain>
    </source>
</reference>
<keyword evidence="3" id="KW-1185">Reference proteome</keyword>
<proteinExistence type="predicted"/>
<dbReference type="AlphaFoldDB" id="A0A4V3WBD3"/>
<dbReference type="PANTHER" id="PTHR33525">
    <property type="match status" value="1"/>
</dbReference>
<dbReference type="Pfam" id="PF08668">
    <property type="entry name" value="HDOD"/>
    <property type="match status" value="1"/>
</dbReference>
<dbReference type="PROSITE" id="PS51833">
    <property type="entry name" value="HDOD"/>
    <property type="match status" value="1"/>
</dbReference>
<dbReference type="PANTHER" id="PTHR33525:SF3">
    <property type="entry name" value="RIBONUCLEASE Y"/>
    <property type="match status" value="1"/>
</dbReference>
<dbReference type="InterPro" id="IPR052340">
    <property type="entry name" value="RNase_Y/CdgJ"/>
</dbReference>
<accession>A0A4V3WBD3</accession>
<evidence type="ECO:0000313" key="3">
    <source>
        <dbReference type="Proteomes" id="UP000307956"/>
    </source>
</evidence>
<dbReference type="RefSeq" id="WP_136384151.1">
    <property type="nucleotide sequence ID" value="NZ_SSOD01000004.1"/>
</dbReference>
<dbReference type="InterPro" id="IPR013976">
    <property type="entry name" value="HDOD"/>
</dbReference>
<dbReference type="SUPFAM" id="SSF109604">
    <property type="entry name" value="HD-domain/PDEase-like"/>
    <property type="match status" value="1"/>
</dbReference>
<dbReference type="Gene3D" id="1.10.3210.10">
    <property type="entry name" value="Hypothetical protein af1432"/>
    <property type="match status" value="1"/>
</dbReference>